<accession>A0AAV8ZDH6</accession>
<reference evidence="2" key="1">
    <citation type="journal article" date="2023" name="Insect Mol. Biol.">
        <title>Genome sequencing provides insights into the evolution of gene families encoding plant cell wall-degrading enzymes in longhorned beetles.</title>
        <authorList>
            <person name="Shin N.R."/>
            <person name="Okamura Y."/>
            <person name="Kirsch R."/>
            <person name="Pauchet Y."/>
        </authorList>
    </citation>
    <scope>NUCLEOTIDE SEQUENCE</scope>
    <source>
        <strain evidence="2">AMC_N1</strain>
    </source>
</reference>
<feature type="coiled-coil region" evidence="1">
    <location>
        <begin position="28"/>
        <end position="62"/>
    </location>
</feature>
<gene>
    <name evidence="2" type="ORF">NQ318_018260</name>
</gene>
<evidence type="ECO:0000256" key="1">
    <source>
        <dbReference type="SAM" id="Coils"/>
    </source>
</evidence>
<proteinExistence type="predicted"/>
<dbReference type="Proteomes" id="UP001162162">
    <property type="component" value="Unassembled WGS sequence"/>
</dbReference>
<comment type="caution">
    <text evidence="2">The sequence shown here is derived from an EMBL/GenBank/DDBJ whole genome shotgun (WGS) entry which is preliminary data.</text>
</comment>
<keyword evidence="1" id="KW-0175">Coiled coil</keyword>
<evidence type="ECO:0000313" key="3">
    <source>
        <dbReference type="Proteomes" id="UP001162162"/>
    </source>
</evidence>
<dbReference type="AlphaFoldDB" id="A0AAV8ZDH6"/>
<dbReference type="EMBL" id="JAPWTK010000003">
    <property type="protein sequence ID" value="KAJ8962281.1"/>
    <property type="molecule type" value="Genomic_DNA"/>
</dbReference>
<keyword evidence="3" id="KW-1185">Reference proteome</keyword>
<protein>
    <submittedName>
        <fullName evidence="2">Uncharacterized protein</fullName>
    </submittedName>
</protein>
<name>A0AAV8ZDH6_9CUCU</name>
<evidence type="ECO:0000313" key="2">
    <source>
        <dbReference type="EMBL" id="KAJ8962281.1"/>
    </source>
</evidence>
<sequence length="89" mass="10464">MMPKDTMVRLDTASQDYQVISKECYIGIEEVITNLSSLSERFDVLEQELKALANEINTLILRDHILRARLQNLENLNREFLLHFLNIQM</sequence>
<organism evidence="2 3">
    <name type="scientific">Aromia moschata</name>
    <dbReference type="NCBI Taxonomy" id="1265417"/>
    <lineage>
        <taxon>Eukaryota</taxon>
        <taxon>Metazoa</taxon>
        <taxon>Ecdysozoa</taxon>
        <taxon>Arthropoda</taxon>
        <taxon>Hexapoda</taxon>
        <taxon>Insecta</taxon>
        <taxon>Pterygota</taxon>
        <taxon>Neoptera</taxon>
        <taxon>Endopterygota</taxon>
        <taxon>Coleoptera</taxon>
        <taxon>Polyphaga</taxon>
        <taxon>Cucujiformia</taxon>
        <taxon>Chrysomeloidea</taxon>
        <taxon>Cerambycidae</taxon>
        <taxon>Cerambycinae</taxon>
        <taxon>Callichromatini</taxon>
        <taxon>Aromia</taxon>
    </lineage>
</organism>